<comment type="similarity">
    <text evidence="1">Belongs to the E.coli NlpD/Haemophilus LppB family.</text>
</comment>
<proteinExistence type="inferred from homology"/>
<dbReference type="Gene3D" id="3.10.350.10">
    <property type="entry name" value="LysM domain"/>
    <property type="match status" value="1"/>
</dbReference>
<protein>
    <submittedName>
        <fullName evidence="4">Murein hydrolase activator NlpD</fullName>
    </submittedName>
</protein>
<reference evidence="4" key="1">
    <citation type="submission" date="2018-06" db="EMBL/GenBank/DDBJ databases">
        <authorList>
            <person name="Zhirakovskaya E."/>
        </authorList>
    </citation>
    <scope>NUCLEOTIDE SEQUENCE</scope>
</reference>
<evidence type="ECO:0000313" key="4">
    <source>
        <dbReference type="EMBL" id="VAW98888.1"/>
    </source>
</evidence>
<dbReference type="Gene3D" id="2.70.70.10">
    <property type="entry name" value="Glucose Permease (Domain IIA)"/>
    <property type="match status" value="1"/>
</dbReference>
<dbReference type="InterPro" id="IPR016047">
    <property type="entry name" value="M23ase_b-sheet_dom"/>
</dbReference>
<dbReference type="InterPro" id="IPR018392">
    <property type="entry name" value="LysM"/>
</dbReference>
<dbReference type="PROSITE" id="PS51257">
    <property type="entry name" value="PROKAR_LIPOPROTEIN"/>
    <property type="match status" value="1"/>
</dbReference>
<dbReference type="CDD" id="cd12797">
    <property type="entry name" value="M23_peptidase"/>
    <property type="match status" value="1"/>
</dbReference>
<evidence type="ECO:0000259" key="3">
    <source>
        <dbReference type="PROSITE" id="PS51782"/>
    </source>
</evidence>
<dbReference type="AlphaFoldDB" id="A0A3B0ZZH2"/>
<dbReference type="InterPro" id="IPR036779">
    <property type="entry name" value="LysM_dom_sf"/>
</dbReference>
<feature type="compositionally biased region" description="Basic residues" evidence="2">
    <location>
        <begin position="118"/>
        <end position="140"/>
    </location>
</feature>
<dbReference type="SUPFAM" id="SSF51261">
    <property type="entry name" value="Duplicated hybrid motif"/>
    <property type="match status" value="1"/>
</dbReference>
<dbReference type="GO" id="GO:0004222">
    <property type="term" value="F:metalloendopeptidase activity"/>
    <property type="evidence" value="ECO:0007669"/>
    <property type="project" value="TreeGrafter"/>
</dbReference>
<dbReference type="PROSITE" id="PS51782">
    <property type="entry name" value="LYSM"/>
    <property type="match status" value="1"/>
</dbReference>
<keyword evidence="4" id="KW-0378">Hydrolase</keyword>
<feature type="domain" description="LysM" evidence="3">
    <location>
        <begin position="75"/>
        <end position="119"/>
    </location>
</feature>
<sequence>MGLLSIKLFMRRNGILFASAIICITMLVGCTGGPSSYSYYTGVKNPRPKPSTTDKKQSTSTPKSKSSKSSHRNHTYHYVTKGDTLYSIAWQYGYDAREIARWNKVRWPYTIYPKQKLRVKPPAKNKKSAKTPSKRSHKPKTTASKKTSSSSSKKASTSKQKWSKLSWQWPTSGKVIGTFSARDRGKKGLDIAGKKGQPVYSASGGQVVYSGSGLRGYGKLVIIKHNDTFFSAYAHNHRIYVKEQQKVKKGQHIADMGSSEAQRVMLHFEVRRNGKPVDPMRYLPKRR</sequence>
<dbReference type="CDD" id="cd00118">
    <property type="entry name" value="LysM"/>
    <property type="match status" value="1"/>
</dbReference>
<dbReference type="PANTHER" id="PTHR21666">
    <property type="entry name" value="PEPTIDASE-RELATED"/>
    <property type="match status" value="1"/>
</dbReference>
<accession>A0A3B0ZZH2</accession>
<evidence type="ECO:0000256" key="2">
    <source>
        <dbReference type="SAM" id="MobiDB-lite"/>
    </source>
</evidence>
<dbReference type="InterPro" id="IPR011055">
    <property type="entry name" value="Dup_hybrid_motif"/>
</dbReference>
<dbReference type="InterPro" id="IPR050570">
    <property type="entry name" value="Cell_wall_metabolism_enzyme"/>
</dbReference>
<dbReference type="SMART" id="SM00257">
    <property type="entry name" value="LysM"/>
    <property type="match status" value="1"/>
</dbReference>
<feature type="compositionally biased region" description="Low complexity" evidence="2">
    <location>
        <begin position="141"/>
        <end position="164"/>
    </location>
</feature>
<dbReference type="Pfam" id="PF01551">
    <property type="entry name" value="Peptidase_M23"/>
    <property type="match status" value="1"/>
</dbReference>
<feature type="region of interest" description="Disordered" evidence="2">
    <location>
        <begin position="118"/>
        <end position="165"/>
    </location>
</feature>
<dbReference type="EMBL" id="UOFR01000063">
    <property type="protein sequence ID" value="VAW98888.1"/>
    <property type="molecule type" value="Genomic_DNA"/>
</dbReference>
<dbReference type="Pfam" id="PF01476">
    <property type="entry name" value="LysM"/>
    <property type="match status" value="1"/>
</dbReference>
<name>A0A3B0ZZH2_9ZZZZ</name>
<gene>
    <name evidence="4" type="ORF">MNBD_GAMMA21-443</name>
</gene>
<organism evidence="4">
    <name type="scientific">hydrothermal vent metagenome</name>
    <dbReference type="NCBI Taxonomy" id="652676"/>
    <lineage>
        <taxon>unclassified sequences</taxon>
        <taxon>metagenomes</taxon>
        <taxon>ecological metagenomes</taxon>
    </lineage>
</organism>
<dbReference type="PANTHER" id="PTHR21666:SF263">
    <property type="entry name" value="MUREIN HYDROLASE ACTIVATOR NLPD"/>
    <property type="match status" value="1"/>
</dbReference>
<dbReference type="GO" id="GO:0009279">
    <property type="term" value="C:cell outer membrane"/>
    <property type="evidence" value="ECO:0007669"/>
    <property type="project" value="TreeGrafter"/>
</dbReference>
<dbReference type="GO" id="GO:0032153">
    <property type="term" value="C:cell division site"/>
    <property type="evidence" value="ECO:0007669"/>
    <property type="project" value="TreeGrafter"/>
</dbReference>
<feature type="region of interest" description="Disordered" evidence="2">
    <location>
        <begin position="41"/>
        <end position="74"/>
    </location>
</feature>
<feature type="compositionally biased region" description="Basic residues" evidence="2">
    <location>
        <begin position="65"/>
        <end position="74"/>
    </location>
</feature>
<evidence type="ECO:0000256" key="1">
    <source>
        <dbReference type="ARBA" id="ARBA00038420"/>
    </source>
</evidence>